<reference evidence="1 2" key="1">
    <citation type="submission" date="2020-12" db="EMBL/GenBank/DDBJ databases">
        <title>Novel Thalassolituus-related marine hydrocarbonoclastic bacteria mediated algae-derived hydrocarbons mineralization in twilight zone of the northern South China Sea.</title>
        <authorList>
            <person name="Dong C."/>
        </authorList>
    </citation>
    <scope>NUCLEOTIDE SEQUENCE [LARGE SCALE GENOMIC DNA]</scope>
    <source>
        <strain evidence="1 2">IMCC1826</strain>
    </source>
</reference>
<name>A0ABS7ZT55_9GAMM</name>
<proteinExistence type="predicted"/>
<evidence type="ECO:0000313" key="1">
    <source>
        <dbReference type="EMBL" id="MCA6064931.1"/>
    </source>
</evidence>
<dbReference type="RefSeq" id="WP_225676378.1">
    <property type="nucleotide sequence ID" value="NZ_JAEDAH010000096.1"/>
</dbReference>
<comment type="caution">
    <text evidence="1">The sequence shown here is derived from an EMBL/GenBank/DDBJ whole genome shotgun (WGS) entry which is preliminary data.</text>
</comment>
<keyword evidence="2" id="KW-1185">Reference proteome</keyword>
<protein>
    <submittedName>
        <fullName evidence="1">Uncharacterized protein</fullName>
    </submittedName>
</protein>
<dbReference type="EMBL" id="JAEDAH010000096">
    <property type="protein sequence ID" value="MCA6064931.1"/>
    <property type="molecule type" value="Genomic_DNA"/>
</dbReference>
<gene>
    <name evidence="1" type="ORF">I9W95_15085</name>
</gene>
<sequence>MISVQQQQWQPAHAFTQAIRHAERYGTPSITPFAKALSAHMQGEGLLGKATHLVVDRVVKHDLKNLY</sequence>
<accession>A0ABS7ZT55</accession>
<organism evidence="1 2">
    <name type="scientific">Thalassolituus marinus</name>
    <dbReference type="NCBI Taxonomy" id="671053"/>
    <lineage>
        <taxon>Bacteria</taxon>
        <taxon>Pseudomonadati</taxon>
        <taxon>Pseudomonadota</taxon>
        <taxon>Gammaproteobacteria</taxon>
        <taxon>Oceanospirillales</taxon>
        <taxon>Oceanospirillaceae</taxon>
        <taxon>Thalassolituus</taxon>
    </lineage>
</organism>
<evidence type="ECO:0000313" key="2">
    <source>
        <dbReference type="Proteomes" id="UP000714380"/>
    </source>
</evidence>
<dbReference type="Proteomes" id="UP000714380">
    <property type="component" value="Unassembled WGS sequence"/>
</dbReference>